<dbReference type="GO" id="GO:0003689">
    <property type="term" value="F:DNA clamp loader activity"/>
    <property type="evidence" value="ECO:0007669"/>
    <property type="project" value="TreeGrafter"/>
</dbReference>
<gene>
    <name evidence="8" type="ORF">C1645_742743</name>
</gene>
<protein>
    <submittedName>
        <fullName evidence="8">Rad17 cell cycle checkpoint protein</fullName>
    </submittedName>
</protein>
<evidence type="ECO:0000256" key="4">
    <source>
        <dbReference type="ARBA" id="ARBA00022763"/>
    </source>
</evidence>
<evidence type="ECO:0000256" key="6">
    <source>
        <dbReference type="ARBA" id="ARBA00023242"/>
    </source>
</evidence>
<dbReference type="GO" id="GO:0006281">
    <property type="term" value="P:DNA repair"/>
    <property type="evidence" value="ECO:0007669"/>
    <property type="project" value="InterPro"/>
</dbReference>
<comment type="subcellular location">
    <subcellularLocation>
        <location evidence="1">Nucleus</location>
    </subcellularLocation>
</comment>
<dbReference type="STRING" id="658196.A0A397SGN8"/>
<comment type="caution">
    <text evidence="8">The sequence shown here is derived from an EMBL/GenBank/DDBJ whole genome shotgun (WGS) entry which is preliminary data.</text>
</comment>
<evidence type="ECO:0000313" key="8">
    <source>
        <dbReference type="EMBL" id="RIA83876.1"/>
    </source>
</evidence>
<keyword evidence="9" id="KW-1185">Reference proteome</keyword>
<dbReference type="AlphaFoldDB" id="A0A397SGN8"/>
<dbReference type="Pfam" id="PF03215">
    <property type="entry name" value="Rad17"/>
    <property type="match status" value="1"/>
</dbReference>
<dbReference type="PANTHER" id="PTHR12172:SF0">
    <property type="entry name" value="CELL CYCLE CHECKPOINT PROTEIN RAD17"/>
    <property type="match status" value="1"/>
</dbReference>
<keyword evidence="7" id="KW-0131">Cell cycle</keyword>
<dbReference type="EMBL" id="QKYT01000536">
    <property type="protein sequence ID" value="RIA83876.1"/>
    <property type="molecule type" value="Genomic_DNA"/>
</dbReference>
<proteinExistence type="inferred from homology"/>
<keyword evidence="6" id="KW-0539">Nucleus</keyword>
<dbReference type="GO" id="GO:0005634">
    <property type="term" value="C:nucleus"/>
    <property type="evidence" value="ECO:0007669"/>
    <property type="project" value="UniProtKB-SubCell"/>
</dbReference>
<dbReference type="PANTHER" id="PTHR12172">
    <property type="entry name" value="CELL CYCLE CHECKPOINT PROTEIN RAD17"/>
    <property type="match status" value="1"/>
</dbReference>
<evidence type="ECO:0000313" key="9">
    <source>
        <dbReference type="Proteomes" id="UP000265703"/>
    </source>
</evidence>
<dbReference type="InterPro" id="IPR004582">
    <property type="entry name" value="Checkpoint_prot_Rad17_Rad24"/>
</dbReference>
<dbReference type="GO" id="GO:0000077">
    <property type="term" value="P:DNA damage checkpoint signaling"/>
    <property type="evidence" value="ECO:0007669"/>
    <property type="project" value="TreeGrafter"/>
</dbReference>
<organism evidence="8 9">
    <name type="scientific">Glomus cerebriforme</name>
    <dbReference type="NCBI Taxonomy" id="658196"/>
    <lineage>
        <taxon>Eukaryota</taxon>
        <taxon>Fungi</taxon>
        <taxon>Fungi incertae sedis</taxon>
        <taxon>Mucoromycota</taxon>
        <taxon>Glomeromycotina</taxon>
        <taxon>Glomeromycetes</taxon>
        <taxon>Glomerales</taxon>
        <taxon>Glomeraceae</taxon>
        <taxon>Glomus</taxon>
    </lineage>
</organism>
<dbReference type="SUPFAM" id="SSF52540">
    <property type="entry name" value="P-loop containing nucleoside triphosphate hydrolases"/>
    <property type="match status" value="1"/>
</dbReference>
<evidence type="ECO:0000256" key="5">
    <source>
        <dbReference type="ARBA" id="ARBA00022840"/>
    </source>
</evidence>
<dbReference type="GO" id="GO:0003682">
    <property type="term" value="F:chromatin binding"/>
    <property type="evidence" value="ECO:0007669"/>
    <property type="project" value="TreeGrafter"/>
</dbReference>
<dbReference type="OrthoDB" id="10265971at2759"/>
<evidence type="ECO:0000256" key="3">
    <source>
        <dbReference type="ARBA" id="ARBA00022741"/>
    </source>
</evidence>
<reference evidence="8 9" key="1">
    <citation type="submission" date="2018-06" db="EMBL/GenBank/DDBJ databases">
        <title>Comparative genomics reveals the genomic features of Rhizophagus irregularis, R. cerebriforme, R. diaphanum and Gigaspora rosea, and their symbiotic lifestyle signature.</title>
        <authorList>
            <person name="Morin E."/>
            <person name="San Clemente H."/>
            <person name="Chen E.C.H."/>
            <person name="De La Providencia I."/>
            <person name="Hainaut M."/>
            <person name="Kuo A."/>
            <person name="Kohler A."/>
            <person name="Murat C."/>
            <person name="Tang N."/>
            <person name="Roy S."/>
            <person name="Loubradou J."/>
            <person name="Henrissat B."/>
            <person name="Grigoriev I.V."/>
            <person name="Corradi N."/>
            <person name="Roux C."/>
            <person name="Martin F.M."/>
        </authorList>
    </citation>
    <scope>NUCLEOTIDE SEQUENCE [LARGE SCALE GENOMIC DNA]</scope>
    <source>
        <strain evidence="8 9">DAOM 227022</strain>
    </source>
</reference>
<comment type="similarity">
    <text evidence="2">Belongs to the rad17/RAD24 family.</text>
</comment>
<dbReference type="Proteomes" id="UP000265703">
    <property type="component" value="Unassembled WGS sequence"/>
</dbReference>
<dbReference type="GO" id="GO:0005524">
    <property type="term" value="F:ATP binding"/>
    <property type="evidence" value="ECO:0007669"/>
    <property type="project" value="UniProtKB-KW"/>
</dbReference>
<dbReference type="InterPro" id="IPR027417">
    <property type="entry name" value="P-loop_NTPase"/>
</dbReference>
<accession>A0A397SGN8</accession>
<keyword evidence="5" id="KW-0067">ATP-binding</keyword>
<evidence type="ECO:0000256" key="1">
    <source>
        <dbReference type="ARBA" id="ARBA00004123"/>
    </source>
</evidence>
<dbReference type="GO" id="GO:0033314">
    <property type="term" value="P:mitotic DNA replication checkpoint signaling"/>
    <property type="evidence" value="ECO:0007669"/>
    <property type="project" value="TreeGrafter"/>
</dbReference>
<keyword evidence="3" id="KW-0547">Nucleotide-binding</keyword>
<sequence>MTSGNWYREFQPNSIEELAVQPQKFYDVRSAIKRVFETVDQNKYLLKKKLLILYGPPGSGKKATLNLAIHSINQESEQRGLRGLSVLPYIYINRFDPYPIGSSQINFYKSAITRFKDWINDNVWFATPEALQNNFKAQVLLLEDLPYTTNNTNTKEQKAKFLREIKNYLRREDIRMPIIWIITETSINIEDWNHEERKLIDTVYNTVPNDILEDERVTHIKFRPVAPTFLKKGLREFLNWKFPKKEAIKRECVMKIMEQVVENGVNDIRQALNSIQNVYTLMEITEKIPSFVSPHKYSRTGKLLNAPRKAFNNNQSSVKLPKETISEIRSIINESLKFKKSVDQFECLDLIFEVKNRHRIDANSKPRRIIGNMQVDYEKFGELAFSNYLEHYSSNEELACASEAFSNYDLLHANNYNKRNCSLILMNGLMNSRTQDSPKSGFFSHKSNVFFNFNQSMRENKDFLWSIKRGKQQLFEKNAIGTQNTYFIMTNHNKEDLAMSVLPYLKRMSKFDKSKVLKLSCNGKTRLNQFGRFRYSGKSKERFVG</sequence>
<keyword evidence="4" id="KW-0227">DNA damage</keyword>
<dbReference type="Gene3D" id="3.40.50.300">
    <property type="entry name" value="P-loop containing nucleotide triphosphate hydrolases"/>
    <property type="match status" value="1"/>
</dbReference>
<evidence type="ECO:0000256" key="7">
    <source>
        <dbReference type="ARBA" id="ARBA00023306"/>
    </source>
</evidence>
<evidence type="ECO:0000256" key="2">
    <source>
        <dbReference type="ARBA" id="ARBA00006168"/>
    </source>
</evidence>
<name>A0A397SGN8_9GLOM</name>